<dbReference type="Pfam" id="PF00391">
    <property type="entry name" value="PEP-utilizers"/>
    <property type="match status" value="1"/>
</dbReference>
<dbReference type="GO" id="GO:0005737">
    <property type="term" value="C:cytoplasm"/>
    <property type="evidence" value="ECO:0007669"/>
    <property type="project" value="UniProtKB-SubCell"/>
</dbReference>
<name>A0A2T3J4Z8_9GAMM</name>
<evidence type="ECO:0000256" key="3">
    <source>
        <dbReference type="ARBA" id="ARBA00001946"/>
    </source>
</evidence>
<dbReference type="InterPro" id="IPR008731">
    <property type="entry name" value="PTS_EIN"/>
</dbReference>
<dbReference type="Pfam" id="PF05524">
    <property type="entry name" value="PEP-utilisers_N"/>
    <property type="match status" value="1"/>
</dbReference>
<dbReference type="InterPro" id="IPR016152">
    <property type="entry name" value="PTrfase/Anion_transptr"/>
</dbReference>
<evidence type="ECO:0000256" key="6">
    <source>
        <dbReference type="ARBA" id="ARBA00022448"/>
    </source>
</evidence>
<dbReference type="GO" id="GO:0008965">
    <property type="term" value="F:phosphoenolpyruvate-protein phosphotransferase activity"/>
    <property type="evidence" value="ECO:0007669"/>
    <property type="project" value="UniProtKB-EC"/>
</dbReference>
<gene>
    <name evidence="17" type="primary">ptsP</name>
    <name evidence="17" type="ORF">C9I99_05085</name>
</gene>
<dbReference type="Pfam" id="PF00359">
    <property type="entry name" value="PTS_EIIA_2"/>
    <property type="match status" value="1"/>
</dbReference>
<dbReference type="InterPro" id="IPR002178">
    <property type="entry name" value="PTS_EIIA_type-2_dom"/>
</dbReference>
<dbReference type="InterPro" id="IPR036637">
    <property type="entry name" value="Phosphohistidine_dom_sf"/>
</dbReference>
<evidence type="ECO:0000256" key="11">
    <source>
        <dbReference type="ARBA" id="ARBA00022683"/>
    </source>
</evidence>
<keyword evidence="18" id="KW-1185">Reference proteome</keyword>
<dbReference type="PROSITE" id="PS51350">
    <property type="entry name" value="PTS_HPR_DOM"/>
    <property type="match status" value="1"/>
</dbReference>
<evidence type="ECO:0000256" key="7">
    <source>
        <dbReference type="ARBA" id="ARBA00022490"/>
    </source>
</evidence>
<evidence type="ECO:0000256" key="13">
    <source>
        <dbReference type="ARBA" id="ARBA00022777"/>
    </source>
</evidence>
<dbReference type="RefSeq" id="WP_107347722.1">
    <property type="nucleotide sequence ID" value="NZ_PYMH01000001.1"/>
</dbReference>
<dbReference type="PROSITE" id="PS00369">
    <property type="entry name" value="PTS_HPR_HIS"/>
    <property type="match status" value="1"/>
</dbReference>
<dbReference type="InterPro" id="IPR036618">
    <property type="entry name" value="PtsI_HPr-bd_sf"/>
</dbReference>
<dbReference type="InterPro" id="IPR006318">
    <property type="entry name" value="PTS_EI-like"/>
</dbReference>
<dbReference type="EMBL" id="PYMH01000001">
    <property type="protein sequence ID" value="PSU36368.1"/>
    <property type="molecule type" value="Genomic_DNA"/>
</dbReference>
<keyword evidence="17" id="KW-0670">Pyruvate</keyword>
<evidence type="ECO:0000313" key="18">
    <source>
        <dbReference type="Proteomes" id="UP000241222"/>
    </source>
</evidence>
<dbReference type="AlphaFoldDB" id="A0A2T3J4Z8"/>
<comment type="similarity">
    <text evidence="5">Belongs to the PEP-utilizing enzyme family.</text>
</comment>
<dbReference type="GO" id="GO:0008982">
    <property type="term" value="F:protein-N(PI)-phosphohistidine-sugar phosphotransferase activity"/>
    <property type="evidence" value="ECO:0007669"/>
    <property type="project" value="InterPro"/>
</dbReference>
<dbReference type="Gene3D" id="3.40.930.10">
    <property type="entry name" value="Mannitol-specific EII, Chain A"/>
    <property type="match status" value="1"/>
</dbReference>
<keyword evidence="12" id="KW-0479">Metal-binding</keyword>
<reference evidence="17 18" key="1">
    <citation type="submission" date="2018-03" db="EMBL/GenBank/DDBJ databases">
        <title>Whole genome sequencing of Histamine producing bacteria.</title>
        <authorList>
            <person name="Butler K."/>
        </authorList>
    </citation>
    <scope>NUCLEOTIDE SEQUENCE [LARGE SCALE GENOMIC DNA]</scope>
    <source>
        <strain evidence="17 18">JCM 13586</strain>
    </source>
</reference>
<keyword evidence="6" id="KW-0813">Transport</keyword>
<dbReference type="Gene3D" id="3.20.20.60">
    <property type="entry name" value="Phosphoenolpyruvate-binding domains"/>
    <property type="match status" value="1"/>
</dbReference>
<evidence type="ECO:0000256" key="14">
    <source>
        <dbReference type="ARBA" id="ARBA00022842"/>
    </source>
</evidence>
<dbReference type="SUPFAM" id="SSF55594">
    <property type="entry name" value="HPr-like"/>
    <property type="match status" value="1"/>
</dbReference>
<dbReference type="Pfam" id="PF00381">
    <property type="entry name" value="PTS-HPr"/>
    <property type="match status" value="1"/>
</dbReference>
<dbReference type="PROSITE" id="PS00372">
    <property type="entry name" value="PTS_EIIA_TYPE_2_HIS"/>
    <property type="match status" value="1"/>
</dbReference>
<dbReference type="CDD" id="cd00211">
    <property type="entry name" value="PTS_IIA_fru"/>
    <property type="match status" value="1"/>
</dbReference>
<evidence type="ECO:0000259" key="15">
    <source>
        <dbReference type="PROSITE" id="PS51094"/>
    </source>
</evidence>
<dbReference type="GO" id="GO:0016301">
    <property type="term" value="F:kinase activity"/>
    <property type="evidence" value="ECO:0007669"/>
    <property type="project" value="UniProtKB-KW"/>
</dbReference>
<organism evidence="17 18">
    <name type="scientific">Photobacterium lutimaris</name>
    <dbReference type="NCBI Taxonomy" id="388278"/>
    <lineage>
        <taxon>Bacteria</taxon>
        <taxon>Pseudomonadati</taxon>
        <taxon>Pseudomonadota</taxon>
        <taxon>Gammaproteobacteria</taxon>
        <taxon>Vibrionales</taxon>
        <taxon>Vibrionaceae</taxon>
        <taxon>Photobacterium</taxon>
    </lineage>
</organism>
<accession>A0A2T3J4Z8</accession>
<comment type="caution">
    <text evidence="17">The sequence shown here is derived from an EMBL/GenBank/DDBJ whole genome shotgun (WGS) entry which is preliminary data.</text>
</comment>
<sequence length="857" mass="93653">MTKSFEFTNPLENGIHARPAAEIENRAKPFGCQITLLNKSKGTKADAKSVLSLVGADAVLGDECQFIFDGEDEQAACDALKLFIDNDFAHCDGPLESVAVDVNQPLPVSLIKAEPTHVRGTVVSTGIGKGRPVACSQVDLHQVAENAEFACTGSTGAVLTKALFILCQQLEEAVSQAEATDSHEELTILKAHSQMAGDSLFSETLAKYSQQATPILAIAQASDELKAPMLKSQSNYMRERALDIDDLCTRLASLVVGKALQQPVTLSEDSILIADNLTPSEFLALDKHWLKGLVLAEAGQTSHTVILARSFGIPVLTAVEGAEAFSHNANILILDARYGCLIRDPNDKVTQFYRLEQRKQVAKDALLTPFVTSKGQSRDGHPLALYANIAVGLEAGSAFDRGAEGIGLFRTEMLFMDQEKAPSEDEQYEVYREVIDAAAGKTVIIRTLDIGGDKPLPYLELPEEENPFLGYRAVRMYPQYQSMVESQIRALLRASCHGVVNIMIPMIACVEEVQWINQLCKQCEDQLHAEGVSTGQWRLGIMVEVPSARYMIEKVADMIDFISVGSNDLTQYFMACDRGNRKVSALYDSLHPGFIAFLHDIAKVAKKSGVELGICGEMASDRRALPLLLAMGFDEISLSSPNIVQRRADLAALEFASCRGLLEKVCALATVEQVKAQIDQFWQQQISPEILDEQLVIECDALDKAGVIKQLTDNLEVQGRTDSAGSVEQAIWEREAIFATSLGFGVAVPHCKSDAVSHNSISIAHLAKPIVWNEADGETVSTVIMLTISSHDKEGTHMSIFSKLARKLMHRDFREALMQSETGLDHAEREDVRLAMTQNTAVNTVSLLKGVLYEQVA</sequence>
<dbReference type="SUPFAM" id="SSF47831">
    <property type="entry name" value="Enzyme I of the PEP:sugar phosphotransferase system HPr-binding (sub)domain"/>
    <property type="match status" value="1"/>
</dbReference>
<keyword evidence="13" id="KW-0418">Kinase</keyword>
<dbReference type="InterPro" id="IPR008279">
    <property type="entry name" value="PEP-util_enz_mobile_dom"/>
</dbReference>
<keyword evidence="10 17" id="KW-0808">Transferase</keyword>
<dbReference type="NCBIfam" id="TIGR00848">
    <property type="entry name" value="fruA"/>
    <property type="match status" value="1"/>
</dbReference>
<dbReference type="Gene3D" id="3.30.1340.10">
    <property type="entry name" value="HPr-like"/>
    <property type="match status" value="1"/>
</dbReference>
<dbReference type="Pfam" id="PF02896">
    <property type="entry name" value="PEP-utilizers_C"/>
    <property type="match status" value="1"/>
</dbReference>
<dbReference type="InterPro" id="IPR000121">
    <property type="entry name" value="PEP_util_C"/>
</dbReference>
<dbReference type="OrthoDB" id="9765468at2"/>
<keyword evidence="7" id="KW-0963">Cytoplasm</keyword>
<comment type="cofactor">
    <cofactor evidence="3">
        <name>Mg(2+)</name>
        <dbReference type="ChEBI" id="CHEBI:18420"/>
    </cofactor>
</comment>
<dbReference type="InterPro" id="IPR001020">
    <property type="entry name" value="PTS_HPr_His_P_site"/>
</dbReference>
<dbReference type="PROSITE" id="PS51094">
    <property type="entry name" value="PTS_EIIA_TYPE_2"/>
    <property type="match status" value="1"/>
</dbReference>
<evidence type="ECO:0000256" key="9">
    <source>
        <dbReference type="ARBA" id="ARBA00022597"/>
    </source>
</evidence>
<dbReference type="Gene3D" id="1.10.274.10">
    <property type="entry name" value="PtsI, HPr-binding domain"/>
    <property type="match status" value="1"/>
</dbReference>
<dbReference type="InterPro" id="IPR015813">
    <property type="entry name" value="Pyrv/PenolPyrv_kinase-like_dom"/>
</dbReference>
<dbReference type="PRINTS" id="PR01736">
    <property type="entry name" value="PHPHTRNFRASE"/>
</dbReference>
<dbReference type="GO" id="GO:0016020">
    <property type="term" value="C:membrane"/>
    <property type="evidence" value="ECO:0007669"/>
    <property type="project" value="InterPro"/>
</dbReference>
<comment type="subcellular location">
    <subcellularLocation>
        <location evidence="4">Cytoplasm</location>
    </subcellularLocation>
</comment>
<dbReference type="InterPro" id="IPR035895">
    <property type="entry name" value="HPr-like_sf"/>
</dbReference>
<feature type="domain" description="PTS EIIA type-2" evidence="15">
    <location>
        <begin position="688"/>
        <end position="839"/>
    </location>
</feature>
<dbReference type="PANTHER" id="PTHR46244:SF4">
    <property type="entry name" value="MULTIPHOSPHORYL TRANSFER PROTEIN 1-RELATED"/>
    <property type="match status" value="1"/>
</dbReference>
<evidence type="ECO:0000256" key="10">
    <source>
        <dbReference type="ARBA" id="ARBA00022679"/>
    </source>
</evidence>
<evidence type="ECO:0000256" key="5">
    <source>
        <dbReference type="ARBA" id="ARBA00007837"/>
    </source>
</evidence>
<dbReference type="InterPro" id="IPR050499">
    <property type="entry name" value="PEP-utilizing_PTS_enzyme"/>
</dbReference>
<keyword evidence="11" id="KW-0598">Phosphotransferase system</keyword>
<dbReference type="Proteomes" id="UP000241222">
    <property type="component" value="Unassembled WGS sequence"/>
</dbReference>
<dbReference type="GO" id="GO:0009401">
    <property type="term" value="P:phosphoenolpyruvate-dependent sugar phosphotransferase system"/>
    <property type="evidence" value="ECO:0007669"/>
    <property type="project" value="UniProtKB-KW"/>
</dbReference>
<comment type="catalytic activity">
    <reaction evidence="1">
        <text>L-histidyl-[protein] + phosphoenolpyruvate = N(pros)-phospho-L-histidyl-[protein] + pyruvate</text>
        <dbReference type="Rhea" id="RHEA:23880"/>
        <dbReference type="Rhea" id="RHEA-COMP:9745"/>
        <dbReference type="Rhea" id="RHEA-COMP:9746"/>
        <dbReference type="ChEBI" id="CHEBI:15361"/>
        <dbReference type="ChEBI" id="CHEBI:29979"/>
        <dbReference type="ChEBI" id="CHEBI:58702"/>
        <dbReference type="ChEBI" id="CHEBI:64837"/>
        <dbReference type="EC" id="2.7.3.9"/>
    </reaction>
</comment>
<protein>
    <submittedName>
        <fullName evidence="17">Phosphoenolpyruvate--protein phosphotransferase</fullName>
    </submittedName>
</protein>
<comment type="catalytic activity">
    <reaction evidence="2">
        <text>D-fructose(out) + N(pros)-phospho-L-histidyl-[protein] = D-fructose 1-phosphate(in) + L-histidyl-[protein]</text>
        <dbReference type="Rhea" id="RHEA:49252"/>
        <dbReference type="Rhea" id="RHEA-COMP:9745"/>
        <dbReference type="Rhea" id="RHEA-COMP:9746"/>
        <dbReference type="ChEBI" id="CHEBI:29979"/>
        <dbReference type="ChEBI" id="CHEBI:37721"/>
        <dbReference type="ChEBI" id="CHEBI:58674"/>
        <dbReference type="ChEBI" id="CHEBI:64837"/>
        <dbReference type="EC" id="2.7.1.202"/>
    </reaction>
</comment>
<feature type="domain" description="HPr" evidence="16">
    <location>
        <begin position="1"/>
        <end position="91"/>
    </location>
</feature>
<dbReference type="NCBIfam" id="TIGR01417">
    <property type="entry name" value="PTS_I_fam"/>
    <property type="match status" value="1"/>
</dbReference>
<dbReference type="InterPro" id="IPR000032">
    <property type="entry name" value="HPr-like"/>
</dbReference>
<dbReference type="SUPFAM" id="SSF52009">
    <property type="entry name" value="Phosphohistidine domain"/>
    <property type="match status" value="1"/>
</dbReference>
<dbReference type="SUPFAM" id="SSF55804">
    <property type="entry name" value="Phoshotransferase/anion transport protein"/>
    <property type="match status" value="1"/>
</dbReference>
<dbReference type="GO" id="GO:0046872">
    <property type="term" value="F:metal ion binding"/>
    <property type="evidence" value="ECO:0007669"/>
    <property type="project" value="UniProtKB-KW"/>
</dbReference>
<dbReference type="Gene3D" id="3.50.30.10">
    <property type="entry name" value="Phosphohistidine domain"/>
    <property type="match status" value="1"/>
</dbReference>
<dbReference type="PANTHER" id="PTHR46244">
    <property type="entry name" value="PHOSPHOENOLPYRUVATE-PROTEIN PHOSPHOTRANSFERASE"/>
    <property type="match status" value="1"/>
</dbReference>
<evidence type="ECO:0000313" key="17">
    <source>
        <dbReference type="EMBL" id="PSU36368.1"/>
    </source>
</evidence>
<dbReference type="PRINTS" id="PR00107">
    <property type="entry name" value="PHOSPHOCPHPR"/>
</dbReference>
<keyword evidence="14" id="KW-0460">Magnesium</keyword>
<dbReference type="InterPro" id="IPR004715">
    <property type="entry name" value="PTS_IIA_fruc"/>
</dbReference>
<evidence type="ECO:0000256" key="1">
    <source>
        <dbReference type="ARBA" id="ARBA00000683"/>
    </source>
</evidence>
<dbReference type="InterPro" id="IPR040442">
    <property type="entry name" value="Pyrv_kinase-like_dom_sf"/>
</dbReference>
<evidence type="ECO:0000259" key="16">
    <source>
        <dbReference type="PROSITE" id="PS51350"/>
    </source>
</evidence>
<dbReference type="SUPFAM" id="SSF51621">
    <property type="entry name" value="Phosphoenolpyruvate/pyruvate domain"/>
    <property type="match status" value="1"/>
</dbReference>
<keyword evidence="8" id="KW-0597">Phosphoprotein</keyword>
<keyword evidence="9" id="KW-0762">Sugar transport</keyword>
<evidence type="ECO:0000256" key="12">
    <source>
        <dbReference type="ARBA" id="ARBA00022723"/>
    </source>
</evidence>
<evidence type="ECO:0000256" key="8">
    <source>
        <dbReference type="ARBA" id="ARBA00022553"/>
    </source>
</evidence>
<dbReference type="CDD" id="cd00367">
    <property type="entry name" value="PTS-HPr_like"/>
    <property type="match status" value="1"/>
</dbReference>
<evidence type="ECO:0000256" key="2">
    <source>
        <dbReference type="ARBA" id="ARBA00001401"/>
    </source>
</evidence>
<evidence type="ECO:0000256" key="4">
    <source>
        <dbReference type="ARBA" id="ARBA00004496"/>
    </source>
</evidence>
<proteinExistence type="inferred from homology"/>